<name>A0A649VNZ3_9CAUD</name>
<evidence type="ECO:0000256" key="1">
    <source>
        <dbReference type="SAM" id="MobiDB-lite"/>
    </source>
</evidence>
<dbReference type="GeneID" id="80018877"/>
<reference evidence="2 3" key="1">
    <citation type="submission" date="2019-10" db="EMBL/GenBank/DDBJ databases">
        <authorList>
            <person name="Davis E.R."/>
            <person name="Mohamed A."/>
            <person name="Ilzat A."/>
            <person name="Sivanathan V."/>
            <person name="Garlena R.A."/>
            <person name="Russell D.A."/>
            <person name="Pope W.H."/>
            <person name="Jacobs-Sera D."/>
            <person name="Hatfull G.F."/>
        </authorList>
    </citation>
    <scope>NUCLEOTIDE SEQUENCE [LARGE SCALE GENOMIC DNA]</scope>
</reference>
<protein>
    <submittedName>
        <fullName evidence="2">Uncharacterized protein</fullName>
    </submittedName>
</protein>
<proteinExistence type="predicted"/>
<dbReference type="KEGG" id="vg:80018877"/>
<organism evidence="2 3">
    <name type="scientific">Corynebacterium phage EmiRose</name>
    <dbReference type="NCBI Taxonomy" id="2565372"/>
    <lineage>
        <taxon>Viruses</taxon>
        <taxon>Duplodnaviria</taxon>
        <taxon>Heunggongvirae</taxon>
        <taxon>Uroviricota</taxon>
        <taxon>Caudoviricetes</taxon>
        <taxon>Emirosevirus</taxon>
        <taxon>Emirosevirus emirose</taxon>
    </lineage>
</organism>
<dbReference type="EMBL" id="MN586033">
    <property type="protein sequence ID" value="QGJ94156.1"/>
    <property type="molecule type" value="Genomic_DNA"/>
</dbReference>
<keyword evidence="3" id="KW-1185">Reference proteome</keyword>
<accession>A0A649VNZ3</accession>
<sequence>MTNPLPTPVSDGRVIAYPLPGPPGQKGEKGDPGPVGPVSDKPVLWVGQGTPPEVVNGAKPGDTWLDSTTGIIYTLV</sequence>
<evidence type="ECO:0000313" key="2">
    <source>
        <dbReference type="EMBL" id="QGJ94156.1"/>
    </source>
</evidence>
<feature type="region of interest" description="Disordered" evidence="1">
    <location>
        <begin position="1"/>
        <end position="40"/>
    </location>
</feature>
<evidence type="ECO:0000313" key="3">
    <source>
        <dbReference type="Proteomes" id="UP000427166"/>
    </source>
</evidence>
<dbReference type="RefSeq" id="YP_010754291.1">
    <property type="nucleotide sequence ID" value="NC_073458.1"/>
</dbReference>
<gene>
    <name evidence="2" type="primary">24</name>
    <name evidence="2" type="ORF">SEA_EMIROSE_24</name>
</gene>
<dbReference type="Proteomes" id="UP000427166">
    <property type="component" value="Segment"/>
</dbReference>